<dbReference type="Pfam" id="PF14022">
    <property type="entry name" value="DUF4238"/>
    <property type="match status" value="1"/>
</dbReference>
<accession>A0A6N9NSR1</accession>
<gene>
    <name evidence="1" type="ORF">GQN54_14910</name>
</gene>
<dbReference type="RefSeq" id="WP_160634361.1">
    <property type="nucleotide sequence ID" value="NZ_WWNE01000018.1"/>
</dbReference>
<evidence type="ECO:0000313" key="1">
    <source>
        <dbReference type="EMBL" id="NBG67415.1"/>
    </source>
</evidence>
<organism evidence="1 2">
    <name type="scientific">Acidiluteibacter ferrifornacis</name>
    <dbReference type="NCBI Taxonomy" id="2692424"/>
    <lineage>
        <taxon>Bacteria</taxon>
        <taxon>Pseudomonadati</taxon>
        <taxon>Bacteroidota</taxon>
        <taxon>Flavobacteriia</taxon>
        <taxon>Flavobacteriales</taxon>
        <taxon>Cryomorphaceae</taxon>
        <taxon>Acidiluteibacter</taxon>
    </lineage>
</organism>
<keyword evidence="2" id="KW-1185">Reference proteome</keyword>
<evidence type="ECO:0000313" key="2">
    <source>
        <dbReference type="Proteomes" id="UP000470771"/>
    </source>
</evidence>
<dbReference type="InterPro" id="IPR025332">
    <property type="entry name" value="DUF4238"/>
</dbReference>
<dbReference type="AlphaFoldDB" id="A0A6N9NSR1"/>
<name>A0A6N9NSR1_9FLAO</name>
<protein>
    <submittedName>
        <fullName evidence="1">DUF4238 domain-containing protein</fullName>
    </submittedName>
</protein>
<proteinExistence type="predicted"/>
<comment type="caution">
    <text evidence="1">The sequence shown here is derived from an EMBL/GenBank/DDBJ whole genome shotgun (WGS) entry which is preliminary data.</text>
</comment>
<dbReference type="Proteomes" id="UP000470771">
    <property type="component" value="Unassembled WGS sequence"/>
</dbReference>
<sequence>MKKERQHFIPKVYLKNFAFDKQDDKAFVSAYNKIDEEYKESISIKDICVDTDFYTLKNLEGDEKYAVENFFDNYIEKKYSSVYKLLVEDKIEVITPKQRFEILYTILSLHFRTPKRLNQLVSSSVNMIESLKENPDVNTINFMGLNLDLEGKKLKEIKNEIREHNRVDFIKTQFVLFHQFVDLRKSDAINIIQLTGEDEYITSDNPVLIRNTKTELEQLFDPSNSIYVPLDPKHSLFIAPKMDDVILNRVFYQKDNFFAHGVSNHNEFHNAERWIIGTKVGVKRFLDKKPEYDQPASENHPIVKKAKETSEAAEKLLELLEKDPSNNNSELLTFLSELTNSPLYKDNQALIDMVERLEPFKFKY</sequence>
<dbReference type="EMBL" id="WWNE01000018">
    <property type="protein sequence ID" value="NBG67415.1"/>
    <property type="molecule type" value="Genomic_DNA"/>
</dbReference>
<reference evidence="1 2" key="1">
    <citation type="submission" date="2019-12" db="EMBL/GenBank/DDBJ databases">
        <authorList>
            <person name="Zhao J."/>
        </authorList>
    </citation>
    <scope>NUCLEOTIDE SEQUENCE [LARGE SCALE GENOMIC DNA]</scope>
    <source>
        <strain evidence="1 2">S-15</strain>
    </source>
</reference>